<dbReference type="EMBL" id="BAABBQ010000001">
    <property type="protein sequence ID" value="GAA4015281.1"/>
    <property type="molecule type" value="Genomic_DNA"/>
</dbReference>
<organism evidence="2 3">
    <name type="scientific">Sphingomonas swuensis</name>
    <dbReference type="NCBI Taxonomy" id="977800"/>
    <lineage>
        <taxon>Bacteria</taxon>
        <taxon>Pseudomonadati</taxon>
        <taxon>Pseudomonadota</taxon>
        <taxon>Alphaproteobacteria</taxon>
        <taxon>Sphingomonadales</taxon>
        <taxon>Sphingomonadaceae</taxon>
        <taxon>Sphingomonas</taxon>
    </lineage>
</organism>
<keyword evidence="1" id="KW-1133">Transmembrane helix</keyword>
<evidence type="ECO:0000313" key="2">
    <source>
        <dbReference type="EMBL" id="GAA4015281.1"/>
    </source>
</evidence>
<evidence type="ECO:0008006" key="4">
    <source>
        <dbReference type="Google" id="ProtNLM"/>
    </source>
</evidence>
<proteinExistence type="predicted"/>
<feature type="transmembrane region" description="Helical" evidence="1">
    <location>
        <begin position="267"/>
        <end position="288"/>
    </location>
</feature>
<feature type="transmembrane region" description="Helical" evidence="1">
    <location>
        <begin position="73"/>
        <end position="90"/>
    </location>
</feature>
<reference evidence="3" key="1">
    <citation type="journal article" date="2019" name="Int. J. Syst. Evol. Microbiol.">
        <title>The Global Catalogue of Microorganisms (GCM) 10K type strain sequencing project: providing services to taxonomists for standard genome sequencing and annotation.</title>
        <authorList>
            <consortium name="The Broad Institute Genomics Platform"/>
            <consortium name="The Broad Institute Genome Sequencing Center for Infectious Disease"/>
            <person name="Wu L."/>
            <person name="Ma J."/>
        </authorList>
    </citation>
    <scope>NUCLEOTIDE SEQUENCE [LARGE SCALE GENOMIC DNA]</scope>
    <source>
        <strain evidence="3">JCM 17563</strain>
    </source>
</reference>
<feature type="transmembrane region" description="Helical" evidence="1">
    <location>
        <begin position="188"/>
        <end position="207"/>
    </location>
</feature>
<evidence type="ECO:0000313" key="3">
    <source>
        <dbReference type="Proteomes" id="UP001500235"/>
    </source>
</evidence>
<accession>A0ABP7SRB0</accession>
<gene>
    <name evidence="2" type="ORF">GCM10022280_12460</name>
</gene>
<keyword evidence="1" id="KW-0812">Transmembrane</keyword>
<keyword evidence="3" id="KW-1185">Reference proteome</keyword>
<name>A0ABP7SRB0_9SPHN</name>
<sequence>MLVRAIETEDREAALLTADDRLYASSAALSGLKGRPGTRNEAAQFLSRRAEIALERLGGRYPGLNKYVAAVRWPAWLSIGIPAAALLLALSTDAFAGNRLNIVAFPLLGLIAWNLAVFVVLAVEWLARVVRPGVPKGGWLGNAIRRVTQPRSDRLAGQPTLERGLIRFAGDWADSSRELTDARLRRSLHLGAALFAVGVIAAMLLRARYMADYEAGWSGTWAGAEQEIAIILHVVLGPASLLTGLPLPDVEQLKELRGSAQNAGNWLLLWAVTASLFVILPRLLLALLSGLKAEILRRGLPIRQDFYFRGLLRDALGEAGKARVVAYGIDLAGERRQRLGRMLGVALGEKVSISFDAPVAYGDEDEWLSDNAGTLSDSDYLILLFNLSSTPEAENHGAFAGAVRKQLAGGPASLVVLLEEGAMRARLPASRSSDGRIAERVRAWSAVLAGAGVEPILTSLEAAAEDEAAQSLERGLLRTRTAAG</sequence>
<protein>
    <recommendedName>
        <fullName evidence="4">DUF2868 domain-containing protein</fullName>
    </recommendedName>
</protein>
<dbReference type="Proteomes" id="UP001500235">
    <property type="component" value="Unassembled WGS sequence"/>
</dbReference>
<keyword evidence="1" id="KW-0472">Membrane</keyword>
<feature type="transmembrane region" description="Helical" evidence="1">
    <location>
        <begin position="102"/>
        <end position="127"/>
    </location>
</feature>
<comment type="caution">
    <text evidence="2">The sequence shown here is derived from an EMBL/GenBank/DDBJ whole genome shotgun (WGS) entry which is preliminary data.</text>
</comment>
<evidence type="ECO:0000256" key="1">
    <source>
        <dbReference type="SAM" id="Phobius"/>
    </source>
</evidence>